<reference evidence="1 2" key="1">
    <citation type="journal article" date="2013" name="J. Virol.">
        <title>New Insights into the Evolution of Entomopoxvirinae from the Complete Genome Sequences of Four Entomopoxviruses Infecting Adoxophyes honmai, Choristoneura biennis, Choristoneura rosaceana, and Mythimna separata.</title>
        <authorList>
            <person name="Theze J."/>
            <person name="Takatsuka J."/>
            <person name="Li Z."/>
            <person name="Gallais J."/>
            <person name="Doucet D."/>
            <person name="Arif B."/>
            <person name="Nakai M."/>
            <person name="Herniou E.A."/>
        </authorList>
    </citation>
    <scope>NUCLEOTIDE SEQUENCE [LARGE SCALE GENOMIC DNA]</scope>
</reference>
<name>A0A916KRB5_9POXV</name>
<protein>
    <submittedName>
        <fullName evidence="1">Uncharacterized protein</fullName>
    </submittedName>
</protein>
<dbReference type="GeneID" id="15613905"/>
<sequence>MDIIFELLKDDKNNAINIKNDSYYICENIIYKMGYKKSYIKSKISRIPSIYKKKINKRNTYISLEGIFWLIHDCKFKKFKNYIFRELVNNYNLKKQVDILAKELEQSKIKNNEILYEIYNKNNNPVYPNYSYSNFTNL</sequence>
<dbReference type="RefSeq" id="YP_008003800.1">
    <property type="nucleotide sequence ID" value="NC_021246.1"/>
</dbReference>
<dbReference type="EMBL" id="HF679134">
    <property type="protein sequence ID" value="CCU56481.1"/>
    <property type="molecule type" value="Genomic_DNA"/>
</dbReference>
<dbReference type="KEGG" id="vg:15613905"/>
<organism evidence="1 2">
    <name type="scientific">Mythimna separata entomopoxvirus 'L'</name>
    <dbReference type="NCBI Taxonomy" id="1293572"/>
    <lineage>
        <taxon>Viruses</taxon>
        <taxon>Varidnaviria</taxon>
        <taxon>Bamfordvirae</taxon>
        <taxon>Nucleocytoviricota</taxon>
        <taxon>Pokkesviricetes</taxon>
        <taxon>Chitovirales</taxon>
        <taxon>Poxviridae</taxon>
        <taxon>Entomopoxvirinae</taxon>
        <taxon>Betaentomopoxvirus</taxon>
        <taxon>Betaentomopoxvirus mseparata</taxon>
        <taxon>Mythimna separata entomopoxvirus</taxon>
    </lineage>
</organism>
<dbReference type="Proteomes" id="UP000792671">
    <property type="component" value="Genome"/>
</dbReference>
<gene>
    <name evidence="1" type="ORF">MYSEV_283</name>
</gene>
<proteinExistence type="predicted"/>
<evidence type="ECO:0000313" key="2">
    <source>
        <dbReference type="Proteomes" id="UP000792671"/>
    </source>
</evidence>
<keyword evidence="2" id="KW-1185">Reference proteome</keyword>
<evidence type="ECO:0000313" key="1">
    <source>
        <dbReference type="EMBL" id="CCU56481.1"/>
    </source>
</evidence>
<accession>A0A916KRB5</accession>